<dbReference type="NCBIfam" id="NF041646">
    <property type="entry name" value="VC0807_fam"/>
    <property type="match status" value="1"/>
</dbReference>
<feature type="transmembrane region" description="Helical" evidence="1">
    <location>
        <begin position="106"/>
        <end position="123"/>
    </location>
</feature>
<feature type="transmembrane region" description="Helical" evidence="1">
    <location>
        <begin position="50"/>
        <end position="69"/>
    </location>
</feature>
<dbReference type="RefSeq" id="WP_120043620.1">
    <property type="nucleotide sequence ID" value="NZ_QZFU01000035.1"/>
</dbReference>
<feature type="transmembrane region" description="Helical" evidence="1">
    <location>
        <begin position="76"/>
        <end position="94"/>
    </location>
</feature>
<dbReference type="OrthoDB" id="4544430at2"/>
<evidence type="ECO:0008006" key="4">
    <source>
        <dbReference type="Google" id="ProtNLM"/>
    </source>
</evidence>
<name>A0A3A4K1D0_9NOCA</name>
<dbReference type="AlphaFoldDB" id="A0A3A4K1D0"/>
<gene>
    <name evidence="2" type="ORF">D5S18_25425</name>
</gene>
<evidence type="ECO:0000256" key="1">
    <source>
        <dbReference type="SAM" id="Phobius"/>
    </source>
</evidence>
<evidence type="ECO:0000313" key="3">
    <source>
        <dbReference type="Proteomes" id="UP000266677"/>
    </source>
</evidence>
<protein>
    <recommendedName>
        <fullName evidence="4">Intracellular septation protein A</fullName>
    </recommendedName>
</protein>
<dbReference type="Proteomes" id="UP000266677">
    <property type="component" value="Unassembled WGS sequence"/>
</dbReference>
<feature type="transmembrane region" description="Helical" evidence="1">
    <location>
        <begin position="191"/>
        <end position="214"/>
    </location>
</feature>
<keyword evidence="1" id="KW-0812">Transmembrane</keyword>
<keyword evidence="3" id="KW-1185">Reference proteome</keyword>
<organism evidence="2 3">
    <name type="scientific">Nocardia panacis</name>
    <dbReference type="NCBI Taxonomy" id="2340916"/>
    <lineage>
        <taxon>Bacteria</taxon>
        <taxon>Bacillati</taxon>
        <taxon>Actinomycetota</taxon>
        <taxon>Actinomycetes</taxon>
        <taxon>Mycobacteriales</taxon>
        <taxon>Nocardiaceae</taxon>
        <taxon>Nocardia</taxon>
    </lineage>
</organism>
<keyword evidence="1" id="KW-1133">Transmembrane helix</keyword>
<evidence type="ECO:0000313" key="2">
    <source>
        <dbReference type="EMBL" id="RJO71252.1"/>
    </source>
</evidence>
<dbReference type="EMBL" id="QZFU01000035">
    <property type="protein sequence ID" value="RJO71252.1"/>
    <property type="molecule type" value="Genomic_DNA"/>
</dbReference>
<feature type="transmembrane region" description="Helical" evidence="1">
    <location>
        <begin position="165"/>
        <end position="185"/>
    </location>
</feature>
<comment type="caution">
    <text evidence="2">The sequence shown here is derived from an EMBL/GenBank/DDBJ whole genome shotgun (WGS) entry which is preliminary data.</text>
</comment>
<accession>A0A3A4K1D0</accession>
<sequence length="234" mass="24052">MTTVPTGNEPKAASSVAKPVLASVLMPLVRDIGLPLGAYFGTKALGGSDFTGLLAGSLIAATILGYSAIRARRLDGMSLLLLVVFAFGLVSSLITGDARMMILKDSVGTVSVGLALLVSALVGRPLTYYGARRAMAARGPAALADFEHRYQNKPALRRTIKQSGILWGTGLTAEAVARAVLAFQLPVSTMVWLSSVLMVGTIALLMPVSIALGLRNKRADAAGGAEAAAVSSAA</sequence>
<reference evidence="2 3" key="1">
    <citation type="submission" date="2018-09" db="EMBL/GenBank/DDBJ databases">
        <title>YIM PH21274 draft genome.</title>
        <authorList>
            <person name="Miao C."/>
        </authorList>
    </citation>
    <scope>NUCLEOTIDE SEQUENCE [LARGE SCALE GENOMIC DNA]</scope>
    <source>
        <strain evidence="2 3">YIM PH 21724</strain>
    </source>
</reference>
<proteinExistence type="predicted"/>
<keyword evidence="1" id="KW-0472">Membrane</keyword>